<dbReference type="PANTHER" id="PTHR30441">
    <property type="entry name" value="DUF748 DOMAIN-CONTAINING PROTEIN"/>
    <property type="match status" value="1"/>
</dbReference>
<name>A0A1I3DM23_SELRU</name>
<keyword evidence="2" id="KW-0812">Transmembrane</keyword>
<comment type="subcellular location">
    <subcellularLocation>
        <location evidence="1">Membrane</location>
        <topology evidence="1">Single-pass membrane protein</topology>
    </subcellularLocation>
</comment>
<dbReference type="GO" id="GO:0009306">
    <property type="term" value="P:protein secretion"/>
    <property type="evidence" value="ECO:0007669"/>
    <property type="project" value="InterPro"/>
</dbReference>
<dbReference type="InterPro" id="IPR007452">
    <property type="entry name" value="TamB_C"/>
</dbReference>
<dbReference type="InterPro" id="IPR052894">
    <property type="entry name" value="AsmA-related"/>
</dbReference>
<dbReference type="Proteomes" id="UP000183639">
    <property type="component" value="Unassembled WGS sequence"/>
</dbReference>
<dbReference type="PANTHER" id="PTHR30441:SF8">
    <property type="entry name" value="DUF748 DOMAIN-CONTAINING PROTEIN"/>
    <property type="match status" value="1"/>
</dbReference>
<evidence type="ECO:0000256" key="3">
    <source>
        <dbReference type="ARBA" id="ARBA00022989"/>
    </source>
</evidence>
<dbReference type="GO" id="GO:0005886">
    <property type="term" value="C:plasma membrane"/>
    <property type="evidence" value="ECO:0007669"/>
    <property type="project" value="InterPro"/>
</dbReference>
<dbReference type="RefSeq" id="WP_075442705.1">
    <property type="nucleotide sequence ID" value="NZ_FOQK01000007.1"/>
</dbReference>
<reference evidence="6 7" key="1">
    <citation type="submission" date="2016-10" db="EMBL/GenBank/DDBJ databases">
        <authorList>
            <person name="de Groot N.N."/>
        </authorList>
    </citation>
    <scope>NUCLEOTIDE SEQUENCE [LARGE SCALE GENOMIC DNA]</scope>
    <source>
        <strain evidence="6 7">Z108</strain>
    </source>
</reference>
<accession>A0A1I3DM23</accession>
<dbReference type="EMBL" id="FOQK01000007">
    <property type="protein sequence ID" value="SFH87521.1"/>
    <property type="molecule type" value="Genomic_DNA"/>
</dbReference>
<organism evidence="6 7">
    <name type="scientific">Selenomonas ruminantium</name>
    <dbReference type="NCBI Taxonomy" id="971"/>
    <lineage>
        <taxon>Bacteria</taxon>
        <taxon>Bacillati</taxon>
        <taxon>Bacillota</taxon>
        <taxon>Negativicutes</taxon>
        <taxon>Selenomonadales</taxon>
        <taxon>Selenomonadaceae</taxon>
        <taxon>Selenomonas</taxon>
    </lineage>
</organism>
<evidence type="ECO:0000313" key="7">
    <source>
        <dbReference type="Proteomes" id="UP000183639"/>
    </source>
</evidence>
<evidence type="ECO:0000256" key="2">
    <source>
        <dbReference type="ARBA" id="ARBA00022692"/>
    </source>
</evidence>
<evidence type="ECO:0000313" key="6">
    <source>
        <dbReference type="EMBL" id="SFH87521.1"/>
    </source>
</evidence>
<keyword evidence="4" id="KW-0472">Membrane</keyword>
<dbReference type="GO" id="GO:0090313">
    <property type="term" value="P:regulation of protein targeting to membrane"/>
    <property type="evidence" value="ECO:0007669"/>
    <property type="project" value="TreeGrafter"/>
</dbReference>
<gene>
    <name evidence="6" type="ORF">SAMN04487861_1079</name>
</gene>
<keyword evidence="3" id="KW-1133">Transmembrane helix</keyword>
<proteinExistence type="predicted"/>
<sequence length="1447" mass="156198">MKRKSMGILAVVCCICMLGVLGLRYYMQTAAFTESAGQTISSVATEALGVQVDVGDIEVKSFRTLELHDLAIYDKQAAVIARAEKAQVTYRLLSALSSPVEAIKEVTVSDVTAVVEQRADGSWNYRDVISDEPSSQQFHGIVNVENAQVTGRMQGRELTLTDVNGSLDFADYPVLKAQVSANNQGAAIEASGTFDDARQIFNVAVHEADVQHYLGLLPADWLPDEVTLEGGRISQAELHVFRDGSQLSFSGEADFTEGALRVQSTEIKGIKGHTAFTNVEVLLSAEAEANGQQAKAHGKIRLDTGVPYLDLEATSDSFDPGKILVNIPYQGAASFAAKVKGTIQNPLVDGSVKVAAGSAAGVSFKNLAAKVRYQDGHVFVEDMRMDTLGGQAAGELALSTLDLGYTAHVRVQGIDMAEVAAVIPAASAVTGRVSGDIGFSGTGLELEVMQAYGNAKLQHGAYRDLPIEDLNGSFYLAGDDLKLDFVSMNLPGKSRLGVEGTVADVLAEPTLDLAFYGAHFDLSLLSKLEPEADLTGVSDFKGTVQGPAVNPQVEIKFSGLNGTLFKQPFDSLKLMASGSLDGVHIDDFLMEKDGREVWRVAGSAGFAGERRLNLRIDTMGARMEDIAALVAPDQPITGNVDNIITLTGTLDNPKGVGYIHFYRGSYHGVLLSGMDGDYFLDNGVIRLQDFHAYSPMVDMVLNGTIDQAKHLDMEVEARDIDLKRVEHKLPYEVSGHGTFKGKILGTTDSPEFYGILEASSLVLNEQEITNLRGLVKYRREIADLDQFRFEQNGGTYEVTGSVDTATEKIAGKLKIDNADANAIAALANQKNDLLQGRVDCTADVGGTLRNPQVQLAGAMEQGTVGGYDIHDVAFNLRLADQVVYIDKFSACQGPTGLMTLSGSAGLAGGPLAAKLSASNLEMGMFAQLAGIKTTVIGTADVEAVFGGVLANPSADVTIKGHDGGVQGSTFDSLDGALHLKNGLVRVDALTVRKMSGARTYQASAQGIIPLRALSADRDEALDDIEQMQLTLSLDQADLSLLPLLSKQLDWAVGATTGSLKIHGTLAHPYIDGSLGIRAGAVKFKAIENPVTDMNADIVFMGSKMTVRDFSGKMGDGTYSLTGDIQFDGVKPQKYDLKLQLDKLDVQSSMFRGPITGEFRLFDTDFYGETLPKLYGKIDFADCLVSVPAIPDSEGEMPEAVLDVQVNVGKKVHFYSPYLYDMYLTGQVHAGGITSHPKMSGSLEVKRGGTINYLKTEFAIREGRATFNQVASFLPSIDFFADTRLTRTRVFLAAKGPLGNMRVILSSSPQMSQTQIIQLLTLRDAYKHGQNNMTAADLLTVGLQMSFLSEVEGVMRDVLYLDQFTISRGNGSAFENRAEENERNKYDFNVQMGKYISDKVMVKYTRSLGGNKSVNRYGLRYDFDDRWGMTLEREGRDYVVGVEARTSF</sequence>
<evidence type="ECO:0000256" key="1">
    <source>
        <dbReference type="ARBA" id="ARBA00004167"/>
    </source>
</evidence>
<dbReference type="Pfam" id="PF04357">
    <property type="entry name" value="TamB"/>
    <property type="match status" value="1"/>
</dbReference>
<protein>
    <submittedName>
        <fullName evidence="6">Translocation and assembly module TamB</fullName>
    </submittedName>
</protein>
<evidence type="ECO:0000259" key="5">
    <source>
        <dbReference type="Pfam" id="PF04357"/>
    </source>
</evidence>
<feature type="domain" description="Translocation and assembly module TamB C-terminal" evidence="5">
    <location>
        <begin position="1108"/>
        <end position="1435"/>
    </location>
</feature>
<evidence type="ECO:0000256" key="4">
    <source>
        <dbReference type="ARBA" id="ARBA00023136"/>
    </source>
</evidence>